<evidence type="ECO:0000313" key="1">
    <source>
        <dbReference type="EMBL" id="UYG96641.1"/>
    </source>
</evidence>
<gene>
    <name evidence="1" type="ORF">OD459_06315</name>
</gene>
<dbReference type="AlphaFoldDB" id="A0AA46P4B0"/>
<proteinExistence type="predicted"/>
<dbReference type="Proteomes" id="UP001163104">
    <property type="component" value="Chromosome"/>
</dbReference>
<organism evidence="1 2">
    <name type="scientific">Cytobacillus firmus</name>
    <name type="common">Bacillus firmus</name>
    <dbReference type="NCBI Taxonomy" id="1399"/>
    <lineage>
        <taxon>Bacteria</taxon>
        <taxon>Bacillati</taxon>
        <taxon>Bacillota</taxon>
        <taxon>Bacilli</taxon>
        <taxon>Bacillales</taxon>
        <taxon>Bacillaceae</taxon>
        <taxon>Cytobacillus</taxon>
    </lineage>
</organism>
<dbReference type="Pfam" id="PF11114">
    <property type="entry name" value="Minor_capsid_2"/>
    <property type="match status" value="1"/>
</dbReference>
<reference evidence="1" key="1">
    <citation type="submission" date="2022-10" db="EMBL/GenBank/DDBJ databases">
        <title>Mechanism of multi-heavy metal repair in Cytobacillus Firmus M7.</title>
        <authorList>
            <person name="Li X."/>
            <person name="Yu C."/>
        </authorList>
    </citation>
    <scope>NUCLEOTIDE SEQUENCE</scope>
    <source>
        <strain evidence="1">M7</strain>
    </source>
</reference>
<protein>
    <submittedName>
        <fullName evidence="1">Minor capsid protein</fullName>
    </submittedName>
</protein>
<dbReference type="EMBL" id="CP107027">
    <property type="protein sequence ID" value="UYG96641.1"/>
    <property type="molecule type" value="Genomic_DNA"/>
</dbReference>
<accession>A0AA46P4B0</accession>
<dbReference type="InterPro" id="IPR021080">
    <property type="entry name" value="Minor_capsid_protein"/>
</dbReference>
<name>A0AA46P4B0_CYTFI</name>
<sequence>MIQFNVQTSLNIPGLRRRHDRSLRATQLQLDNDVLKDSNYFIPKDTGELERSSIRSSLIGKGRIYWSTKYARKLYYNPDINFRKEVNPNAQALWFEAAKARRKEGWIEDVQRNYLDYFSRL</sequence>
<dbReference type="RefSeq" id="WP_048008038.1">
    <property type="nucleotide sequence ID" value="NZ_CP107027.1"/>
</dbReference>
<evidence type="ECO:0000313" key="2">
    <source>
        <dbReference type="Proteomes" id="UP001163104"/>
    </source>
</evidence>